<evidence type="ECO:0000256" key="2">
    <source>
        <dbReference type="ARBA" id="ARBA00022596"/>
    </source>
</evidence>
<evidence type="ECO:0000313" key="12">
    <source>
        <dbReference type="Proteomes" id="UP000009227"/>
    </source>
</evidence>
<dbReference type="SUPFAM" id="SSF56821">
    <property type="entry name" value="Prismane protein-like"/>
    <property type="match status" value="1"/>
</dbReference>
<evidence type="ECO:0000256" key="5">
    <source>
        <dbReference type="ARBA" id="ARBA00023004"/>
    </source>
</evidence>
<name>F6BF43_METIK</name>
<evidence type="ECO:0000256" key="9">
    <source>
        <dbReference type="HAMAP-Rule" id="MF_01138"/>
    </source>
</evidence>
<feature type="binding site" evidence="9">
    <location>
        <position position="275"/>
    </location>
    <ligand>
        <name>[Ni-Fe-S] cluster</name>
        <dbReference type="ChEBI" id="CHEBI:60400"/>
    </ligand>
</feature>
<dbReference type="GO" id="GO:0043885">
    <property type="term" value="F:anaerobic carbon-monoxide dehydrogenase activity"/>
    <property type="evidence" value="ECO:0007669"/>
    <property type="project" value="InterPro"/>
</dbReference>
<sequence length="464" mass="51873">MFDDIPVSVGPMNEGERVRGPDMYVELAGPKSYGFELVRVGEASDKVEVIGKDINEMEEGTRTPFAIIVRVSGDNLEEDLEGVLERRIHEFFNYIEGIMHLNQRDSVWIRINKSSASKGLTLEHIGKVIQRLYKAEFPFIKSVDVTLITDPDKVKEELEKAREVYAKRDARARELSEEDVDVFYGCIMCQSFAPTHVCIITPDKPALCGGITYFDARAAAKIDPEGPIFEVPKGELLDEKLGIYSGVNKVVSEKSQGSIEEIALHSVMYKPSTSCGCFEAITFYIPEVDGFGIVHRDFKGETPMGVPFSSLAGQCSGGKQVEGFCGMCIEYMRSPKFFQADGGWQRVVWLPKDLKEKVKDAIPEDLYDKIATEEDVSNTEELAKFLKEKNHPVVERWGKVEEEEIEEEEFVEEAEEGFAVPTLELPAGFGGLPPGIKIILHNAVIKAEKIIITKEEPSKKSSKK</sequence>
<dbReference type="Gene3D" id="3.40.970.20">
    <property type="entry name" value="Carbon monoxide dehydrogenase alpha subunit. Chain D, domain 4"/>
    <property type="match status" value="1"/>
</dbReference>
<feature type="domain" description="CO dehydrogenase/acetyl-CoA synthase complex beta subunit C-terminal" evidence="10">
    <location>
        <begin position="165"/>
        <end position="395"/>
    </location>
</feature>
<evidence type="ECO:0000259" key="10">
    <source>
        <dbReference type="Pfam" id="PF19436"/>
    </source>
</evidence>
<dbReference type="Proteomes" id="UP000009227">
    <property type="component" value="Chromosome"/>
</dbReference>
<dbReference type="GO" id="GO:0016151">
    <property type="term" value="F:nickel cation binding"/>
    <property type="evidence" value="ECO:0007669"/>
    <property type="project" value="UniProtKB-UniRule"/>
</dbReference>
<dbReference type="NCBIfam" id="TIGR00316">
    <property type="entry name" value="cdhC"/>
    <property type="match status" value="1"/>
</dbReference>
<keyword evidence="3 9" id="KW-0808">Transferase</keyword>
<dbReference type="KEGG" id="mig:Metig_1378"/>
<dbReference type="InterPro" id="IPR011254">
    <property type="entry name" value="Prismane-like_sf"/>
</dbReference>
<feature type="binding site" evidence="9">
    <location>
        <position position="277"/>
    </location>
    <ligand>
        <name>[Ni-Fe-S] cluster</name>
        <dbReference type="ChEBI" id="CHEBI:60400"/>
    </ligand>
</feature>
<dbReference type="GeneID" id="10644251"/>
<organism evidence="12">
    <name type="scientific">Methanotorris igneus (strain DSM 5666 / JCM 11834 / Kol 5)</name>
    <dbReference type="NCBI Taxonomy" id="880724"/>
    <lineage>
        <taxon>Archaea</taxon>
        <taxon>Methanobacteriati</taxon>
        <taxon>Methanobacteriota</taxon>
        <taxon>Methanomada group</taxon>
        <taxon>Methanococci</taxon>
        <taxon>Methanococcales</taxon>
        <taxon>Methanocaldococcaceae</taxon>
        <taxon>Methanotorris</taxon>
    </lineage>
</organism>
<keyword evidence="4 9" id="KW-0479">Metal-binding</keyword>
<dbReference type="STRING" id="880724.Metig_1378"/>
<dbReference type="OrthoDB" id="69951at2157"/>
<dbReference type="Gene3D" id="3.30.1650.10">
    <property type="entry name" value="Bifunctional carbon monoxide dehydrogenase/acetyl-coa synthase(codh/acs), Chain M, domain 3"/>
    <property type="match status" value="1"/>
</dbReference>
<keyword evidence="7 9" id="KW-0012">Acyltransferase</keyword>
<accession>F6BF43</accession>
<comment type="cofactor">
    <cofactor evidence="9">
        <name>[Ni-Fe-S] cluster</name>
        <dbReference type="ChEBI" id="CHEBI:60400"/>
    </cofactor>
    <text evidence="9">Binds 1 [Ni-Fe-S] cluster.</text>
</comment>
<dbReference type="RefSeq" id="WP_013799509.1">
    <property type="nucleotide sequence ID" value="NC_015562.1"/>
</dbReference>
<comment type="catalytic activity">
    <reaction evidence="9">
        <text>Co(I)-[corrinoid Fe-S protein] + acetyl-CoA + H(+) = methyl-Co(III)-[corrinoid Fe-S protein] + CO + CoA</text>
        <dbReference type="Rhea" id="RHEA:45212"/>
        <dbReference type="Rhea" id="RHEA-COMP:11110"/>
        <dbReference type="Rhea" id="RHEA-COMP:11111"/>
        <dbReference type="ChEBI" id="CHEBI:15378"/>
        <dbReference type="ChEBI" id="CHEBI:17245"/>
        <dbReference type="ChEBI" id="CHEBI:57287"/>
        <dbReference type="ChEBI" id="CHEBI:57288"/>
        <dbReference type="ChEBI" id="CHEBI:85033"/>
        <dbReference type="ChEBI" id="CHEBI:85035"/>
        <dbReference type="EC" id="2.3.1.169"/>
    </reaction>
</comment>
<dbReference type="InterPro" id="IPR004461">
    <property type="entry name" value="CO_DH/Ac-CoA_synth_bsu"/>
</dbReference>
<dbReference type="AlphaFoldDB" id="F6BF43"/>
<proteinExistence type="inferred from homology"/>
<dbReference type="InterPro" id="IPR045822">
    <property type="entry name" value="ACS_CODH_B_C"/>
</dbReference>
<reference evidence="11 12" key="1">
    <citation type="submission" date="2011-05" db="EMBL/GenBank/DDBJ databases">
        <title>Complete sequence of Methanotorris igneus Kol 5.</title>
        <authorList>
            <consortium name="US DOE Joint Genome Institute"/>
            <person name="Lucas S."/>
            <person name="Han J."/>
            <person name="Lapidus A."/>
            <person name="Cheng J.-F."/>
            <person name="Goodwin L."/>
            <person name="Pitluck S."/>
            <person name="Peters L."/>
            <person name="Mikhailova N."/>
            <person name="Chertkov O."/>
            <person name="Han C."/>
            <person name="Tapia R."/>
            <person name="Land M."/>
            <person name="Hauser L."/>
            <person name="Kyrpides N."/>
            <person name="Ivanova N."/>
            <person name="Pagani I."/>
            <person name="Sieprawska-Lupa M."/>
            <person name="Whitman W."/>
            <person name="Woyke T."/>
        </authorList>
    </citation>
    <scope>NUCLEOTIDE SEQUENCE [LARGE SCALE GENOMIC DNA]</scope>
    <source>
        <strain evidence="12">DSM 5666 / JCM 11834 / Kol 5</strain>
    </source>
</reference>
<evidence type="ECO:0000256" key="3">
    <source>
        <dbReference type="ARBA" id="ARBA00022679"/>
    </source>
</evidence>
<dbReference type="InterPro" id="IPR038571">
    <property type="entry name" value="CO_DH/Ac-CoA_synth_bsu_3_sf"/>
</dbReference>
<evidence type="ECO:0000313" key="11">
    <source>
        <dbReference type="EMBL" id="AEF96913.1"/>
    </source>
</evidence>
<evidence type="ECO:0000256" key="6">
    <source>
        <dbReference type="ARBA" id="ARBA00023014"/>
    </source>
</evidence>
<dbReference type="HOGENOM" id="CLU_613408_0_0_2"/>
<dbReference type="PANTHER" id="PTHR42281">
    <property type="match status" value="1"/>
</dbReference>
<dbReference type="Pfam" id="PF19436">
    <property type="entry name" value="ACS_CODH_B_C"/>
    <property type="match status" value="1"/>
</dbReference>
<dbReference type="NCBIfam" id="NF003379">
    <property type="entry name" value="PRK04456.1"/>
    <property type="match status" value="1"/>
</dbReference>
<dbReference type="GO" id="GO:0006084">
    <property type="term" value="P:acetyl-CoA metabolic process"/>
    <property type="evidence" value="ECO:0007669"/>
    <property type="project" value="InterPro"/>
</dbReference>
<keyword evidence="6 9" id="KW-0411">Iron-sulfur</keyword>
<dbReference type="GO" id="GO:0016407">
    <property type="term" value="F:acetyltransferase activity"/>
    <property type="evidence" value="ECO:0007669"/>
    <property type="project" value="UniProtKB-UniRule"/>
</dbReference>
<protein>
    <recommendedName>
        <fullName evidence="9">Acetyl-CoA decarbonylase/synthase complex subunit beta</fullName>
        <shortName evidence="9">ACDS complex subunit beta</shortName>
        <ecNumber evidence="9">2.3.1.169</ecNumber>
    </recommendedName>
    <alternativeName>
        <fullName evidence="9">ACDS complex acyltransferase</fullName>
    </alternativeName>
</protein>
<dbReference type="InterPro" id="IPR023432">
    <property type="entry name" value="CO_DH/Ac-CoA_synth_bsu_arc"/>
</dbReference>
<evidence type="ECO:0000256" key="1">
    <source>
        <dbReference type="ARBA" id="ARBA00006862"/>
    </source>
</evidence>
<gene>
    <name evidence="9" type="primary">cdhC</name>
    <name evidence="11" type="ordered locus">Metig_1378</name>
</gene>
<dbReference type="GO" id="GO:0005506">
    <property type="term" value="F:iron ion binding"/>
    <property type="evidence" value="ECO:0007669"/>
    <property type="project" value="UniProtKB-UniRule"/>
</dbReference>
<dbReference type="EMBL" id="CP002737">
    <property type="protein sequence ID" value="AEF96913.1"/>
    <property type="molecule type" value="Genomic_DNA"/>
</dbReference>
<keyword evidence="5 9" id="KW-0408">Iron</keyword>
<dbReference type="GO" id="GO:0051536">
    <property type="term" value="F:iron-sulfur cluster binding"/>
    <property type="evidence" value="ECO:0007669"/>
    <property type="project" value="UniProtKB-KW"/>
</dbReference>
<comment type="subunit">
    <text evidence="8 9">Monomer. The ACDS complex is made up of alpha, epsilon, beta, gamma and delta chains with a probable stoichiometry of (alpha(2)epsilon(2))(4)-beta(8)-(gamma(1)delta(1))(8).</text>
</comment>
<dbReference type="PANTHER" id="PTHR42281:SF1">
    <property type="entry name" value="ACETYL-COA DECARBONYLASE_SYNTHASE COMPLEX SUBUNIT BETA 1"/>
    <property type="match status" value="1"/>
</dbReference>
<dbReference type="EC" id="2.3.1.169" evidence="9"/>
<evidence type="ECO:0000256" key="4">
    <source>
        <dbReference type="ARBA" id="ARBA00022723"/>
    </source>
</evidence>
<comment type="function">
    <text evidence="9">Part of a complex that catalyzes the reversible cleavage of acetyl-CoA, allowing autotrophic growth from CO(2). The alpha-epsilon complex generates CO from CO(2), while the beta subunit (this protein) combines the CO with CoA and a methyl group to form acetyl-CoA. The methyl group, which is incorporated into acetyl-CoA, is transferred to the beta subunit by a corrinoid iron-sulfur protein (the gamma-delta complex).</text>
</comment>
<keyword evidence="2 9" id="KW-0533">Nickel</keyword>
<evidence type="ECO:0000256" key="8">
    <source>
        <dbReference type="ARBA" id="ARBA00025865"/>
    </source>
</evidence>
<dbReference type="Gene3D" id="3.40.1470.10">
    <property type="entry name" value="Bifunctional carbon monoxide dehydrogenase/acetyl-coa synthase(codh/acs), Chain M, domain 5"/>
    <property type="match status" value="1"/>
</dbReference>
<dbReference type="HAMAP" id="MF_01138">
    <property type="entry name" value="CdhC"/>
    <property type="match status" value="1"/>
</dbReference>
<dbReference type="Pfam" id="PF03598">
    <property type="entry name" value="CdhC"/>
    <property type="match status" value="1"/>
</dbReference>
<feature type="binding site" evidence="9">
    <location>
        <position position="186"/>
    </location>
    <ligand>
        <name>[Ni-Fe-S] cluster</name>
        <dbReference type="ChEBI" id="CHEBI:60400"/>
    </ligand>
</feature>
<dbReference type="GO" id="GO:0043884">
    <property type="term" value="F:CO-methylating acetyl-CoA synthase activity"/>
    <property type="evidence" value="ECO:0007669"/>
    <property type="project" value="UniProtKB-EC"/>
</dbReference>
<evidence type="ECO:0000256" key="7">
    <source>
        <dbReference type="ARBA" id="ARBA00023315"/>
    </source>
</evidence>
<feature type="binding site" evidence="9">
    <location>
        <position position="189"/>
    </location>
    <ligand>
        <name>[Ni-Fe-S] cluster</name>
        <dbReference type="ChEBI" id="CHEBI:60400"/>
    </ligand>
</feature>
<keyword evidence="12" id="KW-1185">Reference proteome</keyword>
<comment type="similarity">
    <text evidence="1 9">Belongs to the CdhC family.</text>
</comment>